<evidence type="ECO:0000313" key="1">
    <source>
        <dbReference type="EMBL" id="NNU77233.1"/>
    </source>
</evidence>
<comment type="caution">
    <text evidence="1">The sequence shown here is derived from an EMBL/GenBank/DDBJ whole genome shotgun (WGS) entry which is preliminary data.</text>
</comment>
<dbReference type="Proteomes" id="UP000531659">
    <property type="component" value="Unassembled WGS sequence"/>
</dbReference>
<gene>
    <name evidence="1" type="ORF">HLQ16_14960</name>
</gene>
<reference evidence="1 2" key="1">
    <citation type="submission" date="2020-05" db="EMBL/GenBank/DDBJ databases">
        <title>Complete genome of Clostridium estertheticum subspecies estertheticum, isolated from Vacuum packed lamb meat from New Zealand imported to Switzerland.</title>
        <authorList>
            <person name="Wambui J."/>
            <person name="Stevens M.J.A."/>
            <person name="Stephan R."/>
        </authorList>
    </citation>
    <scope>NUCLEOTIDE SEQUENCE [LARGE SCALE GENOMIC DNA]</scope>
    <source>
        <strain evidence="1 2">CEST001</strain>
    </source>
</reference>
<protein>
    <submittedName>
        <fullName evidence="1">Uncharacterized protein</fullName>
    </submittedName>
</protein>
<sequence>MIINFESKEDIEEKDVIKEIDIFNKLMINTIKANEREFEFKGHNYIVCSDGICVQTLINERVLYRIFIDEYKNNSFINDKVVNFI</sequence>
<organism evidence="1 2">
    <name type="scientific">Clostridium estertheticum</name>
    <dbReference type="NCBI Taxonomy" id="238834"/>
    <lineage>
        <taxon>Bacteria</taxon>
        <taxon>Bacillati</taxon>
        <taxon>Bacillota</taxon>
        <taxon>Clostridia</taxon>
        <taxon>Eubacteriales</taxon>
        <taxon>Clostridiaceae</taxon>
        <taxon>Clostridium</taxon>
    </lineage>
</organism>
<proteinExistence type="predicted"/>
<name>A0A7Y3WTP9_9CLOT</name>
<dbReference type="AlphaFoldDB" id="A0A7Y3WTP9"/>
<dbReference type="EMBL" id="JABEYB010000011">
    <property type="protein sequence ID" value="NNU77233.1"/>
    <property type="molecule type" value="Genomic_DNA"/>
</dbReference>
<accession>A0A7Y3WTP9</accession>
<dbReference type="RefSeq" id="WP_171297886.1">
    <property type="nucleotide sequence ID" value="NZ_CP087098.1"/>
</dbReference>
<evidence type="ECO:0000313" key="2">
    <source>
        <dbReference type="Proteomes" id="UP000531659"/>
    </source>
</evidence>